<keyword evidence="3" id="KW-1185">Reference proteome</keyword>
<evidence type="ECO:0000313" key="2">
    <source>
        <dbReference type="EMBL" id="PSN70852.1"/>
    </source>
</evidence>
<dbReference type="InterPro" id="IPR046896">
    <property type="entry name" value="Cup1-like_N"/>
</dbReference>
<dbReference type="OrthoDB" id="5521299at2759"/>
<dbReference type="Proteomes" id="UP000240883">
    <property type="component" value="Unassembled WGS sequence"/>
</dbReference>
<evidence type="ECO:0000313" key="3">
    <source>
        <dbReference type="Proteomes" id="UP000240883"/>
    </source>
</evidence>
<dbReference type="Pfam" id="PF20263">
    <property type="entry name" value="LYRM2-like"/>
    <property type="match status" value="1"/>
</dbReference>
<gene>
    <name evidence="2" type="ORF">BS50DRAFT_268950</name>
</gene>
<sequence>MSLPAQHTASQQRSLHLLRALLREASYLPDAAARDYARTRVLQRFRVYQPAHLSTTLTKRHPLSVINARTRHAQKQAVKGLTLLRQASQGELQCLDKVMLLTYGRLGPRKHRLLERLLVPDKDLAGEQSPLQKAYHSDMACLAYFDAPKKISETEHRLAIWDRYSRLKAALTSQVKHSVSLSRNVKRPYLTMPIKNTWERPMPIKRARNTVRRWYAEVMGKLQPPLPNEEWDRLHALSTGKQRLSLVSRRTSARELDPQPADVDETARLTSLVHEALTLNRPSRADMPGGKDRPHHITPSFMRRVYGRVFSYCCKLEWDDEHRKWNVVWGSAPLNKKPYRAAVDDAFFAGVTATGKLPKSSTPIQSAPESALLAIPL</sequence>
<name>A0A2T2NZM4_CORCC</name>
<dbReference type="CDD" id="cd20273">
    <property type="entry name" value="Complex1_LYR_unchar"/>
    <property type="match status" value="1"/>
</dbReference>
<evidence type="ECO:0000259" key="1">
    <source>
        <dbReference type="Pfam" id="PF20263"/>
    </source>
</evidence>
<organism evidence="2 3">
    <name type="scientific">Corynespora cassiicola Philippines</name>
    <dbReference type="NCBI Taxonomy" id="1448308"/>
    <lineage>
        <taxon>Eukaryota</taxon>
        <taxon>Fungi</taxon>
        <taxon>Dikarya</taxon>
        <taxon>Ascomycota</taxon>
        <taxon>Pezizomycotina</taxon>
        <taxon>Dothideomycetes</taxon>
        <taxon>Pleosporomycetidae</taxon>
        <taxon>Pleosporales</taxon>
        <taxon>Corynesporascaceae</taxon>
        <taxon>Corynespora</taxon>
    </lineage>
</organism>
<reference evidence="2 3" key="1">
    <citation type="journal article" date="2018" name="Front. Microbiol.">
        <title>Genome-Wide Analysis of Corynespora cassiicola Leaf Fall Disease Putative Effectors.</title>
        <authorList>
            <person name="Lopez D."/>
            <person name="Ribeiro S."/>
            <person name="Label P."/>
            <person name="Fumanal B."/>
            <person name="Venisse J.S."/>
            <person name="Kohler A."/>
            <person name="de Oliveira R.R."/>
            <person name="Labutti K."/>
            <person name="Lipzen A."/>
            <person name="Lail K."/>
            <person name="Bauer D."/>
            <person name="Ohm R.A."/>
            <person name="Barry K.W."/>
            <person name="Spatafora J."/>
            <person name="Grigoriev I.V."/>
            <person name="Martin F.M."/>
            <person name="Pujade-Renaud V."/>
        </authorList>
    </citation>
    <scope>NUCLEOTIDE SEQUENCE [LARGE SCALE GENOMIC DNA]</scope>
    <source>
        <strain evidence="2 3">Philippines</strain>
    </source>
</reference>
<accession>A0A2T2NZM4</accession>
<dbReference type="AlphaFoldDB" id="A0A2T2NZM4"/>
<proteinExistence type="predicted"/>
<protein>
    <recommendedName>
        <fullName evidence="1">LYR motif-containing protein Cup1-like N-terminal domain-containing protein</fullName>
    </recommendedName>
</protein>
<dbReference type="EMBL" id="KZ678131">
    <property type="protein sequence ID" value="PSN70852.1"/>
    <property type="molecule type" value="Genomic_DNA"/>
</dbReference>
<feature type="domain" description="LYR motif-containing protein Cup1-like N-terminal" evidence="1">
    <location>
        <begin position="17"/>
        <end position="114"/>
    </location>
</feature>